<evidence type="ECO:0000259" key="1">
    <source>
        <dbReference type="Pfam" id="PF17885"/>
    </source>
</evidence>
<dbReference type="InterPro" id="IPR036188">
    <property type="entry name" value="FAD/NAD-bd_sf"/>
</dbReference>
<keyword evidence="3" id="KW-1185">Reference proteome</keyword>
<feature type="domain" description="Styrene monooxygenase StyA putative substrate binding" evidence="1">
    <location>
        <begin position="144"/>
        <end position="253"/>
    </location>
</feature>
<proteinExistence type="predicted"/>
<gene>
    <name evidence="2" type="ORF">EV378_2097</name>
</gene>
<dbReference type="OrthoDB" id="3414915at2"/>
<dbReference type="InterPro" id="IPR054801">
    <property type="entry name" value="StyMonoxStyA"/>
</dbReference>
<name>A0A4R1HVH0_PSEEN</name>
<keyword evidence="2" id="KW-0503">Monooxygenase</keyword>
<dbReference type="Gene3D" id="6.10.250.650">
    <property type="match status" value="1"/>
</dbReference>
<dbReference type="Gene3D" id="3.30.9.40">
    <property type="match status" value="2"/>
</dbReference>
<dbReference type="EMBL" id="SMFZ01000001">
    <property type="protein sequence ID" value="TCK26268.1"/>
    <property type="molecule type" value="Genomic_DNA"/>
</dbReference>
<organism evidence="2 3">
    <name type="scientific">Pseudonocardia endophytica</name>
    <dbReference type="NCBI Taxonomy" id="401976"/>
    <lineage>
        <taxon>Bacteria</taxon>
        <taxon>Bacillati</taxon>
        <taxon>Actinomycetota</taxon>
        <taxon>Actinomycetes</taxon>
        <taxon>Pseudonocardiales</taxon>
        <taxon>Pseudonocardiaceae</taxon>
        <taxon>Pseudonocardia</taxon>
    </lineage>
</organism>
<keyword evidence="2" id="KW-0560">Oxidoreductase</keyword>
<dbReference type="RefSeq" id="WP_132423260.1">
    <property type="nucleotide sequence ID" value="NZ_SMFZ01000001.1"/>
</dbReference>
<accession>A0A4R1HVH0</accession>
<dbReference type="GO" id="GO:0004497">
    <property type="term" value="F:monooxygenase activity"/>
    <property type="evidence" value="ECO:0007669"/>
    <property type="project" value="UniProtKB-KW"/>
</dbReference>
<comment type="caution">
    <text evidence="2">The sequence shown here is derived from an EMBL/GenBank/DDBJ whole genome shotgun (WGS) entry which is preliminary data.</text>
</comment>
<dbReference type="Pfam" id="PF17885">
    <property type="entry name" value="Smoa_sbd"/>
    <property type="match status" value="1"/>
</dbReference>
<dbReference type="Gene3D" id="3.50.50.60">
    <property type="entry name" value="FAD/NAD(P)-binding domain"/>
    <property type="match status" value="1"/>
</dbReference>
<dbReference type="Proteomes" id="UP000295560">
    <property type="component" value="Unassembled WGS sequence"/>
</dbReference>
<reference evidence="2 3" key="1">
    <citation type="submission" date="2019-03" db="EMBL/GenBank/DDBJ databases">
        <title>Sequencing the genomes of 1000 actinobacteria strains.</title>
        <authorList>
            <person name="Klenk H.-P."/>
        </authorList>
    </citation>
    <scope>NUCLEOTIDE SEQUENCE [LARGE SCALE GENOMIC DNA]</scope>
    <source>
        <strain evidence="2 3">DSM 44969</strain>
    </source>
</reference>
<sequence>MSKRIGIIGGGTAGLQLGLFLRRHDIEATIYTDKNPEEIAAGRLPNTVAHHAVTVERERALGIDHWDVNDFGYFGHHYYLGGPQPLTFYGDYHAPSRGIDYRIYHPQLMKDFAERGGTIEYRTLGEEDVATLEAQHDLLVVCTGKGTFGQLFERDADHSPHQTPQRALCVGVFTGIHQLDKRAVVWGASPGHGEMIEIPYLTFGGMASALVWENHIGGDLEVLRHTKYEDDPAAFRTLMLEKLRTHYPMTFERVDEKEFDVANSPLDILQGGVVPTVRKTSAVLPGGTTALALGDVNATVDPVLGQGANMASHAAWILGEEIVAQDVFDARFVEVVDARRRDRVLAATRWTNFMLGALDTLPDEFVAFVGALAQDRRLADEFTDNFNFPERQWDVFAHPDRIGAWLTRDRATSDLVGASA</sequence>
<evidence type="ECO:0000313" key="3">
    <source>
        <dbReference type="Proteomes" id="UP000295560"/>
    </source>
</evidence>
<evidence type="ECO:0000313" key="2">
    <source>
        <dbReference type="EMBL" id="TCK26268.1"/>
    </source>
</evidence>
<dbReference type="NCBIfam" id="NF045732">
    <property type="entry name" value="StyMonoxStyA"/>
    <property type="match status" value="1"/>
</dbReference>
<dbReference type="PRINTS" id="PR00420">
    <property type="entry name" value="RNGMNOXGNASE"/>
</dbReference>
<dbReference type="AlphaFoldDB" id="A0A4R1HVH0"/>
<dbReference type="SUPFAM" id="SSF51905">
    <property type="entry name" value="FAD/NAD(P)-binding domain"/>
    <property type="match status" value="1"/>
</dbReference>
<dbReference type="InterPro" id="IPR041654">
    <property type="entry name" value="StyA_sbd"/>
</dbReference>
<protein>
    <submittedName>
        <fullName evidence="2">Styrene monooxygenase</fullName>
    </submittedName>
</protein>